<reference evidence="2" key="1">
    <citation type="submission" date="2023-03" db="EMBL/GenBank/DDBJ databases">
        <title>Massive genome expansion in bonnet fungi (Mycena s.s.) driven by repeated elements and novel gene families across ecological guilds.</title>
        <authorList>
            <consortium name="Lawrence Berkeley National Laboratory"/>
            <person name="Harder C.B."/>
            <person name="Miyauchi S."/>
            <person name="Viragh M."/>
            <person name="Kuo A."/>
            <person name="Thoen E."/>
            <person name="Andreopoulos B."/>
            <person name="Lu D."/>
            <person name="Skrede I."/>
            <person name="Drula E."/>
            <person name="Henrissat B."/>
            <person name="Morin E."/>
            <person name="Kohler A."/>
            <person name="Barry K."/>
            <person name="LaButti K."/>
            <person name="Morin E."/>
            <person name="Salamov A."/>
            <person name="Lipzen A."/>
            <person name="Mereny Z."/>
            <person name="Hegedus B."/>
            <person name="Baldrian P."/>
            <person name="Stursova M."/>
            <person name="Weitz H."/>
            <person name="Taylor A."/>
            <person name="Grigoriev I.V."/>
            <person name="Nagy L.G."/>
            <person name="Martin F."/>
            <person name="Kauserud H."/>
        </authorList>
    </citation>
    <scope>NUCLEOTIDE SEQUENCE</scope>
    <source>
        <strain evidence="2">CBHHK182m</strain>
    </source>
</reference>
<keyword evidence="3" id="KW-1185">Reference proteome</keyword>
<dbReference type="EMBL" id="JARKIB010000147">
    <property type="protein sequence ID" value="KAJ7732112.1"/>
    <property type="molecule type" value="Genomic_DNA"/>
</dbReference>
<sequence length="273" mass="29456">MTVPKQRVQDTVLCAMDNASFPALALLGVQNPTVWEIAKKFFAAYAVVGDTAFSTNVENIVVGIVGINSPDIPLLVDVLTSSTTVARLLLTSGSYENAPPCPFEGMDEPEGVGLSWRVLLAIYLSVSPTQGAMNLRLFLRKPFILLAQAAARSLSPAAHIRKPRGYTTYAEARRPQRVKPAKKPKMMTMAEKSALYELTNVMPSPLRRKKKVASKLHPAQAPPSPSPNTTTSRRRPRKPKAPVPAAGPPAPQPVLLLGPPPAPRMSIGFLLNP</sequence>
<proteinExistence type="predicted"/>
<feature type="region of interest" description="Disordered" evidence="1">
    <location>
        <begin position="165"/>
        <end position="186"/>
    </location>
</feature>
<comment type="caution">
    <text evidence="2">The sequence shown here is derived from an EMBL/GenBank/DDBJ whole genome shotgun (WGS) entry which is preliminary data.</text>
</comment>
<name>A0AAD7I0A4_9AGAR</name>
<dbReference type="AlphaFoldDB" id="A0AAD7I0A4"/>
<feature type="compositionally biased region" description="Pro residues" evidence="1">
    <location>
        <begin position="241"/>
        <end position="263"/>
    </location>
</feature>
<dbReference type="Proteomes" id="UP001215598">
    <property type="component" value="Unassembled WGS sequence"/>
</dbReference>
<gene>
    <name evidence="2" type="ORF">B0H16DRAFT_179521</name>
</gene>
<evidence type="ECO:0000313" key="3">
    <source>
        <dbReference type="Proteomes" id="UP001215598"/>
    </source>
</evidence>
<organism evidence="2 3">
    <name type="scientific">Mycena metata</name>
    <dbReference type="NCBI Taxonomy" id="1033252"/>
    <lineage>
        <taxon>Eukaryota</taxon>
        <taxon>Fungi</taxon>
        <taxon>Dikarya</taxon>
        <taxon>Basidiomycota</taxon>
        <taxon>Agaricomycotina</taxon>
        <taxon>Agaricomycetes</taxon>
        <taxon>Agaricomycetidae</taxon>
        <taxon>Agaricales</taxon>
        <taxon>Marasmiineae</taxon>
        <taxon>Mycenaceae</taxon>
        <taxon>Mycena</taxon>
    </lineage>
</organism>
<protein>
    <submittedName>
        <fullName evidence="2">Uncharacterized protein</fullName>
    </submittedName>
</protein>
<accession>A0AAD7I0A4</accession>
<feature type="compositionally biased region" description="Basic residues" evidence="1">
    <location>
        <begin position="175"/>
        <end position="185"/>
    </location>
</feature>
<evidence type="ECO:0000256" key="1">
    <source>
        <dbReference type="SAM" id="MobiDB-lite"/>
    </source>
</evidence>
<feature type="region of interest" description="Disordered" evidence="1">
    <location>
        <begin position="207"/>
        <end position="273"/>
    </location>
</feature>
<evidence type="ECO:0000313" key="2">
    <source>
        <dbReference type="EMBL" id="KAJ7732112.1"/>
    </source>
</evidence>